<keyword evidence="3" id="KW-1185">Reference proteome</keyword>
<dbReference type="EMBL" id="JBHUFA010000001">
    <property type="protein sequence ID" value="MFD1694838.1"/>
    <property type="molecule type" value="Genomic_DNA"/>
</dbReference>
<proteinExistence type="predicted"/>
<organism evidence="2 3">
    <name type="scientific">Roseibium aestuarii</name>
    <dbReference type="NCBI Taxonomy" id="2600299"/>
    <lineage>
        <taxon>Bacteria</taxon>
        <taxon>Pseudomonadati</taxon>
        <taxon>Pseudomonadota</taxon>
        <taxon>Alphaproteobacteria</taxon>
        <taxon>Hyphomicrobiales</taxon>
        <taxon>Stappiaceae</taxon>
        <taxon>Roseibium</taxon>
    </lineage>
</organism>
<comment type="caution">
    <text evidence="2">The sequence shown here is derived from an EMBL/GenBank/DDBJ whole genome shotgun (WGS) entry which is preliminary data.</text>
</comment>
<dbReference type="Pfam" id="PF09931">
    <property type="entry name" value="Phage_phiJL001_Gp84_N"/>
    <property type="match status" value="1"/>
</dbReference>
<dbReference type="Pfam" id="PF09356">
    <property type="entry name" value="Phage_BR0599"/>
    <property type="match status" value="1"/>
</dbReference>
<gene>
    <name evidence="2" type="ORF">ACFSC7_04865</name>
</gene>
<accession>A0ABW4JVX4</accession>
<protein>
    <submittedName>
        <fullName evidence="2">DUF2163 domain-containing protein</fullName>
    </submittedName>
</protein>
<dbReference type="InterPro" id="IPR011928">
    <property type="entry name" value="Phage_phiJL001_Gp84"/>
</dbReference>
<evidence type="ECO:0000313" key="3">
    <source>
        <dbReference type="Proteomes" id="UP001597327"/>
    </source>
</evidence>
<name>A0ABW4JVX4_9HYPH</name>
<feature type="domain" description="Bacteriophage phiJL001 Gp84 C-terminal" evidence="1">
    <location>
        <begin position="200"/>
        <end position="284"/>
    </location>
</feature>
<dbReference type="NCBIfam" id="TIGR02218">
    <property type="entry name" value="phg_TIGR02218"/>
    <property type="match status" value="1"/>
</dbReference>
<reference evidence="3" key="1">
    <citation type="journal article" date="2019" name="Int. J. Syst. Evol. Microbiol.">
        <title>The Global Catalogue of Microorganisms (GCM) 10K type strain sequencing project: providing services to taxonomists for standard genome sequencing and annotation.</title>
        <authorList>
            <consortium name="The Broad Institute Genomics Platform"/>
            <consortium name="The Broad Institute Genome Sequencing Center for Infectious Disease"/>
            <person name="Wu L."/>
            <person name="Ma J."/>
        </authorList>
    </citation>
    <scope>NUCLEOTIDE SEQUENCE [LARGE SCALE GENOMIC DNA]</scope>
    <source>
        <strain evidence="3">JCM 3369</strain>
    </source>
</reference>
<sequence length="304" mass="32526">MKDVPLNLVAHLASRTTTLAWAWLVTRRDEVRLGFTDHDRPLAVDGVTCHPENGLDPTAMQTGPDLAVGGGEVSGALRSGALSGEGLRDLDLELGLWDGAEVAIWRVNWQAPGEAMLLRRAQIGEVSRSGARFTAELRSLSHQLEGTRGRVFSPTCDADLGEARCGIDLTDPRYAGSALVSATVSRAELRVTGLSGFDEGWFTGGLVRVTSGEATGFASEISAHQRDGSSADDTLVFWQEPPVCLTIGTTLSLTAGCDKRLATCREKFANLLNFQGFPHMPGNDFVLSYPVRNSGENDGSALRV</sequence>
<dbReference type="InterPro" id="IPR018964">
    <property type="entry name" value="Phage_phiJL001_Gp84_C"/>
</dbReference>
<dbReference type="RefSeq" id="WP_149891355.1">
    <property type="nucleotide sequence ID" value="NZ_JBHUFA010000001.1"/>
</dbReference>
<evidence type="ECO:0000259" key="1">
    <source>
        <dbReference type="Pfam" id="PF09356"/>
    </source>
</evidence>
<dbReference type="Proteomes" id="UP001597327">
    <property type="component" value="Unassembled WGS sequence"/>
</dbReference>
<evidence type="ECO:0000313" key="2">
    <source>
        <dbReference type="EMBL" id="MFD1694838.1"/>
    </source>
</evidence>